<proteinExistence type="predicted"/>
<evidence type="ECO:0000313" key="3">
    <source>
        <dbReference type="Proteomes" id="UP001221142"/>
    </source>
</evidence>
<reference evidence="2" key="1">
    <citation type="submission" date="2023-03" db="EMBL/GenBank/DDBJ databases">
        <title>Massive genome expansion in bonnet fungi (Mycena s.s.) driven by repeated elements and novel gene families across ecological guilds.</title>
        <authorList>
            <consortium name="Lawrence Berkeley National Laboratory"/>
            <person name="Harder C.B."/>
            <person name="Miyauchi S."/>
            <person name="Viragh M."/>
            <person name="Kuo A."/>
            <person name="Thoen E."/>
            <person name="Andreopoulos B."/>
            <person name="Lu D."/>
            <person name="Skrede I."/>
            <person name="Drula E."/>
            <person name="Henrissat B."/>
            <person name="Morin E."/>
            <person name="Kohler A."/>
            <person name="Barry K."/>
            <person name="LaButti K."/>
            <person name="Morin E."/>
            <person name="Salamov A."/>
            <person name="Lipzen A."/>
            <person name="Mereny Z."/>
            <person name="Hegedus B."/>
            <person name="Baldrian P."/>
            <person name="Stursova M."/>
            <person name="Weitz H."/>
            <person name="Taylor A."/>
            <person name="Grigoriev I.V."/>
            <person name="Nagy L.G."/>
            <person name="Martin F."/>
            <person name="Kauserud H."/>
        </authorList>
    </citation>
    <scope>NUCLEOTIDE SEQUENCE</scope>
    <source>
        <strain evidence="2">9284</strain>
    </source>
</reference>
<keyword evidence="3" id="KW-1185">Reference proteome</keyword>
<name>A0AAD7BXK4_9AGAR</name>
<feature type="coiled-coil region" evidence="1">
    <location>
        <begin position="10"/>
        <end position="37"/>
    </location>
</feature>
<sequence>MASSSDQKRRSTARARIAQLDAEIEKLQRLMAPLLAEREKCNQTLAEYKFPILTLPTEITSEILLQFLPLKSPSFLLQICRQWRDVALATPALWSTLELFFYPRRQARQRDLLKMWLQRFGNCALSIRMDYPMKTADDKTIVEESIGALPQHASRWQDLEIYLPVERLRSLAAGAMPMLRSVTIGIESWGERPETPVALFADAPALKHVVLSSSFDPFLATLPWSQITLKGEDLYANKVLEILRHTTLLQDCDLTILDPSESSAASLIHIPPLDGGPGADANHQLFKAFRLPVLQTLAVHEVFLGPDPIAALSGACPNGFPQEIEIFSAYTAREDYEAAFPLASFTVHKNGE</sequence>
<keyword evidence="1" id="KW-0175">Coiled coil</keyword>
<dbReference type="Gene3D" id="1.20.1280.50">
    <property type="match status" value="1"/>
</dbReference>
<evidence type="ECO:0000256" key="1">
    <source>
        <dbReference type="SAM" id="Coils"/>
    </source>
</evidence>
<evidence type="ECO:0000313" key="2">
    <source>
        <dbReference type="EMBL" id="KAJ7633121.1"/>
    </source>
</evidence>
<dbReference type="SUPFAM" id="SSF81383">
    <property type="entry name" value="F-box domain"/>
    <property type="match status" value="1"/>
</dbReference>
<dbReference type="AlphaFoldDB" id="A0AAD7BXK4"/>
<protein>
    <recommendedName>
        <fullName evidence="4">F-box domain-containing protein</fullName>
    </recommendedName>
</protein>
<dbReference type="EMBL" id="JARKIF010000008">
    <property type="protein sequence ID" value="KAJ7633121.1"/>
    <property type="molecule type" value="Genomic_DNA"/>
</dbReference>
<gene>
    <name evidence="2" type="ORF">FB45DRAFT_1027229</name>
</gene>
<dbReference type="Proteomes" id="UP001221142">
    <property type="component" value="Unassembled WGS sequence"/>
</dbReference>
<comment type="caution">
    <text evidence="2">The sequence shown here is derived from an EMBL/GenBank/DDBJ whole genome shotgun (WGS) entry which is preliminary data.</text>
</comment>
<evidence type="ECO:0008006" key="4">
    <source>
        <dbReference type="Google" id="ProtNLM"/>
    </source>
</evidence>
<organism evidence="2 3">
    <name type="scientific">Roridomyces roridus</name>
    <dbReference type="NCBI Taxonomy" id="1738132"/>
    <lineage>
        <taxon>Eukaryota</taxon>
        <taxon>Fungi</taxon>
        <taxon>Dikarya</taxon>
        <taxon>Basidiomycota</taxon>
        <taxon>Agaricomycotina</taxon>
        <taxon>Agaricomycetes</taxon>
        <taxon>Agaricomycetidae</taxon>
        <taxon>Agaricales</taxon>
        <taxon>Marasmiineae</taxon>
        <taxon>Mycenaceae</taxon>
        <taxon>Roridomyces</taxon>
    </lineage>
</organism>
<dbReference type="InterPro" id="IPR036047">
    <property type="entry name" value="F-box-like_dom_sf"/>
</dbReference>
<accession>A0AAD7BXK4</accession>